<dbReference type="InterPro" id="IPR029044">
    <property type="entry name" value="Nucleotide-diphossugar_trans"/>
</dbReference>
<evidence type="ECO:0000256" key="7">
    <source>
        <dbReference type="ARBA" id="ARBA00023136"/>
    </source>
</evidence>
<evidence type="ECO:0000313" key="9">
    <source>
        <dbReference type="EMBL" id="GGH34884.1"/>
    </source>
</evidence>
<dbReference type="EMBL" id="BMIA01000002">
    <property type="protein sequence ID" value="GGH34884.1"/>
    <property type="molecule type" value="Genomic_DNA"/>
</dbReference>
<evidence type="ECO:0000256" key="3">
    <source>
        <dbReference type="ARBA" id="ARBA00022679"/>
    </source>
</evidence>
<evidence type="ECO:0000256" key="2">
    <source>
        <dbReference type="ARBA" id="ARBA00022676"/>
    </source>
</evidence>
<evidence type="ECO:0000256" key="4">
    <source>
        <dbReference type="ARBA" id="ARBA00022692"/>
    </source>
</evidence>
<keyword evidence="6" id="KW-1133">Transmembrane helix</keyword>
<keyword evidence="2" id="KW-0328">Glycosyltransferase</keyword>
<dbReference type="InterPro" id="IPR050256">
    <property type="entry name" value="Glycosyltransferase_2"/>
</dbReference>
<keyword evidence="4" id="KW-0812">Transmembrane</keyword>
<protein>
    <recommendedName>
        <fullName evidence="8">Glycosyltransferase 2-like domain-containing protein</fullName>
    </recommendedName>
</protein>
<evidence type="ECO:0000256" key="6">
    <source>
        <dbReference type="ARBA" id="ARBA00022989"/>
    </source>
</evidence>
<dbReference type="Gene3D" id="3.90.550.10">
    <property type="entry name" value="Spore Coat Polysaccharide Biosynthesis Protein SpsA, Chain A"/>
    <property type="match status" value="1"/>
</dbReference>
<keyword evidence="10" id="KW-1185">Reference proteome</keyword>
<gene>
    <name evidence="9" type="ORF">GCM10007423_26120</name>
</gene>
<name>A0ABQ1YQH4_9BACT</name>
<keyword evidence="1" id="KW-1003">Cell membrane</keyword>
<organism evidence="9 10">
    <name type="scientific">Dyadobacter endophyticus</name>
    <dbReference type="NCBI Taxonomy" id="1749036"/>
    <lineage>
        <taxon>Bacteria</taxon>
        <taxon>Pseudomonadati</taxon>
        <taxon>Bacteroidota</taxon>
        <taxon>Cytophagia</taxon>
        <taxon>Cytophagales</taxon>
        <taxon>Spirosomataceae</taxon>
        <taxon>Dyadobacter</taxon>
    </lineage>
</organism>
<dbReference type="PANTHER" id="PTHR48090">
    <property type="entry name" value="UNDECAPRENYL-PHOSPHATE 4-DEOXY-4-FORMAMIDO-L-ARABINOSE TRANSFERASE-RELATED"/>
    <property type="match status" value="1"/>
</dbReference>
<dbReference type="SUPFAM" id="SSF53448">
    <property type="entry name" value="Nucleotide-diphospho-sugar transferases"/>
    <property type="match status" value="1"/>
</dbReference>
<sequence>MLSIVIPVYKSASTLVALHERITHVAASLSIPCEVVYVNDASPDHSLAILRELPASISFHIVNLKKNTGQSNALIAGMTFARGELIATMDADLQDEPENLAAMIGAMKPGIDVVFAKRQGQYESPGRLLTSFLFKGMVHWFSARKIPMNAGLFMVLRSDATAGFIPYLPHYPYLIGLIAKTGLRCATVTVERQGNAFGETSYTFRKRLRVARSFFRTLRLPSPKSHQEAAGWLNSHLLADHSYIAGKQ</sequence>
<dbReference type="CDD" id="cd04187">
    <property type="entry name" value="DPM1_like_bac"/>
    <property type="match status" value="1"/>
</dbReference>
<feature type="domain" description="Glycosyltransferase 2-like" evidence="8">
    <location>
        <begin position="3"/>
        <end position="126"/>
    </location>
</feature>
<evidence type="ECO:0000259" key="8">
    <source>
        <dbReference type="Pfam" id="PF00535"/>
    </source>
</evidence>
<evidence type="ECO:0000256" key="1">
    <source>
        <dbReference type="ARBA" id="ARBA00022475"/>
    </source>
</evidence>
<keyword evidence="3" id="KW-0808">Transferase</keyword>
<keyword evidence="5" id="KW-0448">Lipopolysaccharide biosynthesis</keyword>
<evidence type="ECO:0000313" key="10">
    <source>
        <dbReference type="Proteomes" id="UP000600214"/>
    </source>
</evidence>
<dbReference type="InterPro" id="IPR001173">
    <property type="entry name" value="Glyco_trans_2-like"/>
</dbReference>
<proteinExistence type="predicted"/>
<dbReference type="PANTHER" id="PTHR48090:SF3">
    <property type="entry name" value="UNDECAPRENYL-PHOSPHATE 4-DEOXY-4-FORMAMIDO-L-ARABINOSE TRANSFERASE"/>
    <property type="match status" value="1"/>
</dbReference>
<reference evidence="10" key="1">
    <citation type="journal article" date="2019" name="Int. J. Syst. Evol. Microbiol.">
        <title>The Global Catalogue of Microorganisms (GCM) 10K type strain sequencing project: providing services to taxonomists for standard genome sequencing and annotation.</title>
        <authorList>
            <consortium name="The Broad Institute Genomics Platform"/>
            <consortium name="The Broad Institute Genome Sequencing Center for Infectious Disease"/>
            <person name="Wu L."/>
            <person name="Ma J."/>
        </authorList>
    </citation>
    <scope>NUCLEOTIDE SEQUENCE [LARGE SCALE GENOMIC DNA]</scope>
    <source>
        <strain evidence="10">CGMCC 1.15288</strain>
    </source>
</reference>
<accession>A0ABQ1YQH4</accession>
<keyword evidence="7" id="KW-0472">Membrane</keyword>
<dbReference type="Proteomes" id="UP000600214">
    <property type="component" value="Unassembled WGS sequence"/>
</dbReference>
<dbReference type="Pfam" id="PF00535">
    <property type="entry name" value="Glycos_transf_2"/>
    <property type="match status" value="1"/>
</dbReference>
<evidence type="ECO:0000256" key="5">
    <source>
        <dbReference type="ARBA" id="ARBA00022985"/>
    </source>
</evidence>
<comment type="caution">
    <text evidence="9">The sequence shown here is derived from an EMBL/GenBank/DDBJ whole genome shotgun (WGS) entry which is preliminary data.</text>
</comment>
<dbReference type="RefSeq" id="WP_188932734.1">
    <property type="nucleotide sequence ID" value="NZ_BMIA01000002.1"/>
</dbReference>